<comment type="caution">
    <text evidence="2">The sequence shown here is derived from an EMBL/GenBank/DDBJ whole genome shotgun (WGS) entry which is preliminary data.</text>
</comment>
<name>A0ABR4K2Q2_9EURO</name>
<organism evidence="2 3">
    <name type="scientific">Aspergillus pseudoustus</name>
    <dbReference type="NCBI Taxonomy" id="1810923"/>
    <lineage>
        <taxon>Eukaryota</taxon>
        <taxon>Fungi</taxon>
        <taxon>Dikarya</taxon>
        <taxon>Ascomycota</taxon>
        <taxon>Pezizomycotina</taxon>
        <taxon>Eurotiomycetes</taxon>
        <taxon>Eurotiomycetidae</taxon>
        <taxon>Eurotiales</taxon>
        <taxon>Aspergillaceae</taxon>
        <taxon>Aspergillus</taxon>
        <taxon>Aspergillus subgen. Nidulantes</taxon>
    </lineage>
</organism>
<gene>
    <name evidence="2" type="ORF">BJY01DRAFT_213208</name>
</gene>
<evidence type="ECO:0000313" key="2">
    <source>
        <dbReference type="EMBL" id="KAL2846609.1"/>
    </source>
</evidence>
<feature type="compositionally biased region" description="Basic and acidic residues" evidence="1">
    <location>
        <begin position="44"/>
        <end position="58"/>
    </location>
</feature>
<reference evidence="2 3" key="1">
    <citation type="submission" date="2024-07" db="EMBL/GenBank/DDBJ databases">
        <title>Section-level genome sequencing and comparative genomics of Aspergillus sections Usti and Cavernicolus.</title>
        <authorList>
            <consortium name="Lawrence Berkeley National Laboratory"/>
            <person name="Nybo J.L."/>
            <person name="Vesth T.C."/>
            <person name="Theobald S."/>
            <person name="Frisvad J.C."/>
            <person name="Larsen T.O."/>
            <person name="Kjaerboelling I."/>
            <person name="Rothschild-Mancinelli K."/>
            <person name="Lyhne E.K."/>
            <person name="Kogle M.E."/>
            <person name="Barry K."/>
            <person name="Clum A."/>
            <person name="Na H."/>
            <person name="Ledsgaard L."/>
            <person name="Lin J."/>
            <person name="Lipzen A."/>
            <person name="Kuo A."/>
            <person name="Riley R."/>
            <person name="Mondo S."/>
            <person name="Labutti K."/>
            <person name="Haridas S."/>
            <person name="Pangalinan J."/>
            <person name="Salamov A.A."/>
            <person name="Simmons B.A."/>
            <person name="Magnuson J.K."/>
            <person name="Chen J."/>
            <person name="Drula E."/>
            <person name="Henrissat B."/>
            <person name="Wiebenga A."/>
            <person name="Lubbers R.J."/>
            <person name="Gomes A.C."/>
            <person name="Makela M.R."/>
            <person name="Stajich J."/>
            <person name="Grigoriev I.V."/>
            <person name="Mortensen U.H."/>
            <person name="De Vries R.P."/>
            <person name="Baker S.E."/>
            <person name="Andersen M.R."/>
        </authorList>
    </citation>
    <scope>NUCLEOTIDE SEQUENCE [LARGE SCALE GENOMIC DNA]</scope>
    <source>
        <strain evidence="2 3">CBS 123904</strain>
    </source>
</reference>
<keyword evidence="3" id="KW-1185">Reference proteome</keyword>
<feature type="region of interest" description="Disordered" evidence="1">
    <location>
        <begin position="24"/>
        <end position="84"/>
    </location>
</feature>
<evidence type="ECO:0000256" key="1">
    <source>
        <dbReference type="SAM" id="MobiDB-lite"/>
    </source>
</evidence>
<accession>A0ABR4K2Q2</accession>
<protein>
    <submittedName>
        <fullName evidence="2">Uncharacterized protein</fullName>
    </submittedName>
</protein>
<sequence length="236" mass="26893">MSWYTLIAQFLGWYQKDLQTNSTGAATRRENGRASSNAETQICRQDDGTQRDGMRRQLSDPSGSLVSKPPLTPPLTPDEEAQSSLAITRRPDGIMDCLRALFSYRSMRHFLPPLNDRPPLGDEGEIIVSTTIETDAAMPSDDDLAATYYGYRIASFWIPPRRYNREKATVDVHCRATVCLDHYDFVGYQHIPSSEEEPITVLFVHEQWRVWVTVPYTYAKPKLRLQHDRSSPTVPV</sequence>
<feature type="compositionally biased region" description="Polar residues" evidence="1">
    <location>
        <begin position="33"/>
        <end position="43"/>
    </location>
</feature>
<evidence type="ECO:0000313" key="3">
    <source>
        <dbReference type="Proteomes" id="UP001610446"/>
    </source>
</evidence>
<dbReference type="EMBL" id="JBFXLU010000062">
    <property type="protein sequence ID" value="KAL2846609.1"/>
    <property type="molecule type" value="Genomic_DNA"/>
</dbReference>
<dbReference type="Proteomes" id="UP001610446">
    <property type="component" value="Unassembled WGS sequence"/>
</dbReference>
<proteinExistence type="predicted"/>